<evidence type="ECO:0000259" key="3">
    <source>
        <dbReference type="PROSITE" id="PS51162"/>
    </source>
</evidence>
<accession>A0A452R1A1</accession>
<keyword evidence="1" id="KW-1015">Disulfide bond</keyword>
<proteinExistence type="predicted"/>
<dbReference type="PANTHER" id="PTHR11551">
    <property type="entry name" value="INSULIN-LIKE GROWTH FACTOR BINDING PROTEIN"/>
    <property type="match status" value="1"/>
</dbReference>
<dbReference type="SMART" id="SM00211">
    <property type="entry name" value="TY"/>
    <property type="match status" value="1"/>
</dbReference>
<dbReference type="GO" id="GO:0005615">
    <property type="term" value="C:extracellular space"/>
    <property type="evidence" value="ECO:0007669"/>
    <property type="project" value="TreeGrafter"/>
</dbReference>
<dbReference type="Ensembl" id="ENSUAMT00000013460.1">
    <property type="protein sequence ID" value="ENSUAMP00000011975.1"/>
    <property type="gene ID" value="ENSUAMG00000009712.1"/>
</dbReference>
<dbReference type="STRING" id="9643.ENSUAMP00000011975"/>
<dbReference type="InterPro" id="IPR000716">
    <property type="entry name" value="Thyroglobulin_1"/>
</dbReference>
<dbReference type="GO" id="GO:0043567">
    <property type="term" value="P:regulation of insulin-like growth factor receptor signaling pathway"/>
    <property type="evidence" value="ECO:0007669"/>
    <property type="project" value="TreeGrafter"/>
</dbReference>
<name>A0A452R1A1_URSAM</name>
<evidence type="ECO:0000256" key="2">
    <source>
        <dbReference type="PROSITE-ProRule" id="PRU00500"/>
    </source>
</evidence>
<dbReference type="Proteomes" id="UP000291022">
    <property type="component" value="Unassembled WGS sequence"/>
</dbReference>
<dbReference type="GO" id="GO:0031994">
    <property type="term" value="F:insulin-like growth factor I binding"/>
    <property type="evidence" value="ECO:0007669"/>
    <property type="project" value="TreeGrafter"/>
</dbReference>
<dbReference type="GO" id="GO:0001968">
    <property type="term" value="F:fibronectin binding"/>
    <property type="evidence" value="ECO:0007669"/>
    <property type="project" value="TreeGrafter"/>
</dbReference>
<dbReference type="SUPFAM" id="SSF57610">
    <property type="entry name" value="Thyroglobulin type-1 domain"/>
    <property type="match status" value="1"/>
</dbReference>
<protein>
    <recommendedName>
        <fullName evidence="3">Thyroglobulin type-1 domain-containing protein</fullName>
    </recommendedName>
</protein>
<dbReference type="AlphaFoldDB" id="A0A452R1A1"/>
<sequence length="104" mass="11970">MRQEHEQGPCCRHMDAFLQMVPSAVYPPGCDRKGFYKRKQCKPSLGHRCGICWFVDEHGMKLPGTDLPVMGIKEGVYCMEHWVLYANNESWNTTSKTKNVLYGD</sequence>
<dbReference type="CDD" id="cd00191">
    <property type="entry name" value="TY"/>
    <property type="match status" value="1"/>
</dbReference>
<evidence type="ECO:0000313" key="4">
    <source>
        <dbReference type="Ensembl" id="ENSUAMP00000011975.1"/>
    </source>
</evidence>
<dbReference type="PROSITE" id="PS51162">
    <property type="entry name" value="THYROGLOBULIN_1_2"/>
    <property type="match status" value="1"/>
</dbReference>
<dbReference type="GO" id="GO:0031995">
    <property type="term" value="F:insulin-like growth factor II binding"/>
    <property type="evidence" value="ECO:0007669"/>
    <property type="project" value="TreeGrafter"/>
</dbReference>
<organism evidence="4 5">
    <name type="scientific">Ursus americanus</name>
    <name type="common">American black bear</name>
    <name type="synonym">Euarctos americanus</name>
    <dbReference type="NCBI Taxonomy" id="9643"/>
    <lineage>
        <taxon>Eukaryota</taxon>
        <taxon>Metazoa</taxon>
        <taxon>Chordata</taxon>
        <taxon>Craniata</taxon>
        <taxon>Vertebrata</taxon>
        <taxon>Euteleostomi</taxon>
        <taxon>Mammalia</taxon>
        <taxon>Eutheria</taxon>
        <taxon>Laurasiatheria</taxon>
        <taxon>Carnivora</taxon>
        <taxon>Caniformia</taxon>
        <taxon>Ursidae</taxon>
        <taxon>Ursus</taxon>
    </lineage>
</organism>
<evidence type="ECO:0000313" key="5">
    <source>
        <dbReference type="Proteomes" id="UP000291022"/>
    </source>
</evidence>
<dbReference type="Pfam" id="PF00086">
    <property type="entry name" value="Thyroglobulin_1"/>
    <property type="match status" value="1"/>
</dbReference>
<evidence type="ECO:0000256" key="1">
    <source>
        <dbReference type="ARBA" id="ARBA00023157"/>
    </source>
</evidence>
<reference evidence="4" key="3">
    <citation type="submission" date="2025-09" db="UniProtKB">
        <authorList>
            <consortium name="Ensembl"/>
        </authorList>
    </citation>
    <scope>IDENTIFICATION</scope>
</reference>
<feature type="domain" description="Thyroglobulin type-1" evidence="3">
    <location>
        <begin position="7"/>
        <end position="78"/>
    </location>
</feature>
<keyword evidence="5" id="KW-1185">Reference proteome</keyword>
<dbReference type="Gene3D" id="4.10.800.10">
    <property type="entry name" value="Thyroglobulin type-1"/>
    <property type="match status" value="1"/>
</dbReference>
<dbReference type="GeneTree" id="ENSGT00940000155890"/>
<comment type="caution">
    <text evidence="2">Lacks conserved residue(s) required for the propagation of feature annotation.</text>
</comment>
<dbReference type="InterPro" id="IPR036857">
    <property type="entry name" value="Thyroglobulin_1_sf"/>
</dbReference>
<reference evidence="4" key="2">
    <citation type="submission" date="2025-08" db="UniProtKB">
        <authorList>
            <consortium name="Ensembl"/>
        </authorList>
    </citation>
    <scope>IDENTIFICATION</scope>
</reference>
<reference evidence="5" key="1">
    <citation type="submission" date="2016-06" db="EMBL/GenBank/DDBJ databases">
        <title>De novo assembly and RNA-Seq shows season-dependent expression and editing in black bear kidneys.</title>
        <authorList>
            <person name="Korstanje R."/>
            <person name="Srivastava A."/>
            <person name="Sarsani V.K."/>
            <person name="Sheehan S.M."/>
            <person name="Seger R.L."/>
            <person name="Barter M.E."/>
            <person name="Lindqvist C."/>
            <person name="Brody L.C."/>
            <person name="Mullikin J.C."/>
        </authorList>
    </citation>
    <scope>NUCLEOTIDE SEQUENCE [LARGE SCALE GENOMIC DNA]</scope>
</reference>
<dbReference type="PANTHER" id="PTHR11551:SF4">
    <property type="entry name" value="INSULIN-LIKE GROWTH FACTOR-BINDING PROTEIN 5"/>
    <property type="match status" value="1"/>
</dbReference>